<organism evidence="10">
    <name type="scientific">uncultured Thiotrichaceae bacterium</name>
    <dbReference type="NCBI Taxonomy" id="298394"/>
    <lineage>
        <taxon>Bacteria</taxon>
        <taxon>Pseudomonadati</taxon>
        <taxon>Pseudomonadota</taxon>
        <taxon>Gammaproteobacteria</taxon>
        <taxon>Thiotrichales</taxon>
        <taxon>Thiotrichaceae</taxon>
        <taxon>environmental samples</taxon>
    </lineage>
</organism>
<feature type="transmembrane region" description="Helical" evidence="8">
    <location>
        <begin position="132"/>
        <end position="154"/>
    </location>
</feature>
<comment type="caution">
    <text evidence="8">Lacks conserved residue(s) required for the propagation of feature annotation.</text>
</comment>
<keyword evidence="3 8" id="KW-0813">Transport</keyword>
<dbReference type="CDD" id="cd17320">
    <property type="entry name" value="MFS_MdfA_MDR_like"/>
    <property type="match status" value="1"/>
</dbReference>
<dbReference type="SUPFAM" id="SSF103473">
    <property type="entry name" value="MFS general substrate transporter"/>
    <property type="match status" value="1"/>
</dbReference>
<dbReference type="PANTHER" id="PTHR23502">
    <property type="entry name" value="MAJOR FACILITATOR SUPERFAMILY"/>
    <property type="match status" value="1"/>
</dbReference>
<dbReference type="Gene3D" id="1.20.1720.10">
    <property type="entry name" value="Multidrug resistance protein D"/>
    <property type="match status" value="1"/>
</dbReference>
<feature type="transmembrane region" description="Helical" evidence="8">
    <location>
        <begin position="160"/>
        <end position="179"/>
    </location>
</feature>
<feature type="transmembrane region" description="Helical" evidence="8">
    <location>
        <begin position="344"/>
        <end position="365"/>
    </location>
</feature>
<evidence type="ECO:0000256" key="4">
    <source>
        <dbReference type="ARBA" id="ARBA00022475"/>
    </source>
</evidence>
<keyword evidence="6 8" id="KW-1133">Transmembrane helix</keyword>
<evidence type="ECO:0000256" key="8">
    <source>
        <dbReference type="RuleBase" id="RU365088"/>
    </source>
</evidence>
<dbReference type="GO" id="GO:0042910">
    <property type="term" value="F:xenobiotic transmembrane transporter activity"/>
    <property type="evidence" value="ECO:0007669"/>
    <property type="project" value="InterPro"/>
</dbReference>
<evidence type="ECO:0000256" key="7">
    <source>
        <dbReference type="ARBA" id="ARBA00023136"/>
    </source>
</evidence>
<dbReference type="EMBL" id="CACVAT010000647">
    <property type="protein sequence ID" value="CAA6830898.1"/>
    <property type="molecule type" value="Genomic_DNA"/>
</dbReference>
<dbReference type="InterPro" id="IPR020846">
    <property type="entry name" value="MFS_dom"/>
</dbReference>
<keyword evidence="5 8" id="KW-0812">Transmembrane</keyword>
<dbReference type="PROSITE" id="PS50850">
    <property type="entry name" value="MFS"/>
    <property type="match status" value="1"/>
</dbReference>
<dbReference type="InterPro" id="IPR005829">
    <property type="entry name" value="Sugar_transporter_CS"/>
</dbReference>
<feature type="transmembrane region" description="Helical" evidence="8">
    <location>
        <begin position="248"/>
        <end position="266"/>
    </location>
</feature>
<dbReference type="PANTHER" id="PTHR23502:SF132">
    <property type="entry name" value="POLYAMINE TRANSPORTER 2-RELATED"/>
    <property type="match status" value="1"/>
</dbReference>
<protein>
    <recommendedName>
        <fullName evidence="8">Bcr/CflA family efflux transporter</fullName>
    </recommendedName>
</protein>
<feature type="transmembrane region" description="Helical" evidence="8">
    <location>
        <begin position="304"/>
        <end position="323"/>
    </location>
</feature>
<dbReference type="PROSITE" id="PS00216">
    <property type="entry name" value="SUGAR_TRANSPORT_1"/>
    <property type="match status" value="1"/>
</dbReference>
<feature type="transmembrane region" description="Helical" evidence="8">
    <location>
        <begin position="371"/>
        <end position="391"/>
    </location>
</feature>
<comment type="subcellular location">
    <subcellularLocation>
        <location evidence="8">Cell inner membrane</location>
        <topology evidence="8">Multi-pass membrane protein</topology>
    </subcellularLocation>
    <subcellularLocation>
        <location evidence="1">Cell membrane</location>
        <topology evidence="1">Multi-pass membrane protein</topology>
    </subcellularLocation>
</comment>
<comment type="similarity">
    <text evidence="2 8">Belongs to the major facilitator superfamily. Bcr/CmlA family.</text>
</comment>
<feature type="domain" description="Major facilitator superfamily (MFS) profile" evidence="9">
    <location>
        <begin position="8"/>
        <end position="396"/>
    </location>
</feature>
<evidence type="ECO:0000256" key="6">
    <source>
        <dbReference type="ARBA" id="ARBA00022989"/>
    </source>
</evidence>
<dbReference type="InterPro" id="IPR036259">
    <property type="entry name" value="MFS_trans_sf"/>
</dbReference>
<evidence type="ECO:0000256" key="5">
    <source>
        <dbReference type="ARBA" id="ARBA00022692"/>
    </source>
</evidence>
<feature type="transmembrane region" description="Helical" evidence="8">
    <location>
        <begin position="278"/>
        <end position="298"/>
    </location>
</feature>
<evidence type="ECO:0000256" key="2">
    <source>
        <dbReference type="ARBA" id="ARBA00006236"/>
    </source>
</evidence>
<evidence type="ECO:0000256" key="1">
    <source>
        <dbReference type="ARBA" id="ARBA00004651"/>
    </source>
</evidence>
<sequence length="399" mass="42313">MNKPTFPSIWLLSTIALASPFAMNVFNPAMPDVVRAFGSRIEIVQLTMVLYLFALGISQLASGMLADRFGRRPLMLGGMVLHLVGTIVAALAVDIEILIAGRVLQALGGGATLVLVRTMILDAHGRNEAGKYLSYIAMSIAVAQTLAPTIGGYLNHYFSWRAIFYFSLLMNLGITLLMFRQLRETNSPAPGATFALRPVLQQYAAVLKSPVYVGYALTGALATAAYLGFASVMPYIFVDQMGGTSAEYGNWFLLVSLGFFTGSLVASRLTVRLGLDRMINSGFALALLAASVLVLLMLMLAEYVVAGLIFALMGVLTFGRGLLQGSAQSGAISSLSGSRGTASGMMGFMQLMIAAAVTQIMPVLLELGVVYVFLAILGLVIASGVMHTVAVRAEPTVLG</sequence>
<dbReference type="GO" id="GO:0005886">
    <property type="term" value="C:plasma membrane"/>
    <property type="evidence" value="ECO:0007669"/>
    <property type="project" value="UniProtKB-SubCell"/>
</dbReference>
<dbReference type="InterPro" id="IPR011701">
    <property type="entry name" value="MFS"/>
</dbReference>
<reference evidence="10" key="1">
    <citation type="submission" date="2020-01" db="EMBL/GenBank/DDBJ databases">
        <authorList>
            <person name="Meier V. D."/>
            <person name="Meier V D."/>
        </authorList>
    </citation>
    <scope>NUCLEOTIDE SEQUENCE</scope>
    <source>
        <strain evidence="10">HLG_WM_MAG_09</strain>
    </source>
</reference>
<keyword evidence="7 8" id="KW-0472">Membrane</keyword>
<proteinExistence type="inferred from homology"/>
<keyword evidence="8" id="KW-0997">Cell inner membrane</keyword>
<evidence type="ECO:0000313" key="10">
    <source>
        <dbReference type="EMBL" id="CAA6830898.1"/>
    </source>
</evidence>
<dbReference type="Pfam" id="PF07690">
    <property type="entry name" value="MFS_1"/>
    <property type="match status" value="1"/>
</dbReference>
<evidence type="ECO:0000259" key="9">
    <source>
        <dbReference type="PROSITE" id="PS50850"/>
    </source>
</evidence>
<dbReference type="AlphaFoldDB" id="A0A6S6UFU1"/>
<keyword evidence="4" id="KW-1003">Cell membrane</keyword>
<evidence type="ECO:0000256" key="3">
    <source>
        <dbReference type="ARBA" id="ARBA00022448"/>
    </source>
</evidence>
<feature type="transmembrane region" description="Helical" evidence="8">
    <location>
        <begin position="99"/>
        <end position="120"/>
    </location>
</feature>
<dbReference type="InterPro" id="IPR004812">
    <property type="entry name" value="Efflux_drug-R_Bcr/CmlA"/>
</dbReference>
<gene>
    <name evidence="10" type="ORF">HELGO_WM27463</name>
</gene>
<accession>A0A6S6UFU1</accession>
<dbReference type="GO" id="GO:1990961">
    <property type="term" value="P:xenobiotic detoxification by transmembrane export across the plasma membrane"/>
    <property type="evidence" value="ECO:0007669"/>
    <property type="project" value="InterPro"/>
</dbReference>
<dbReference type="NCBIfam" id="TIGR00710">
    <property type="entry name" value="efflux_Bcr_CflA"/>
    <property type="match status" value="1"/>
</dbReference>
<name>A0A6S6UFU1_9GAMM</name>
<feature type="transmembrane region" description="Helical" evidence="8">
    <location>
        <begin position="212"/>
        <end position="236"/>
    </location>
</feature>
<feature type="transmembrane region" description="Helical" evidence="8">
    <location>
        <begin position="73"/>
        <end position="93"/>
    </location>
</feature>
<feature type="transmembrane region" description="Helical" evidence="8">
    <location>
        <begin position="46"/>
        <end position="66"/>
    </location>
</feature>